<dbReference type="PANTHER" id="PTHR43677:SF4">
    <property type="entry name" value="QUINONE OXIDOREDUCTASE-LIKE PROTEIN 2"/>
    <property type="match status" value="1"/>
</dbReference>
<dbReference type="Pfam" id="PF14765">
    <property type="entry name" value="PS-DH"/>
    <property type="match status" value="1"/>
</dbReference>
<dbReference type="AlphaFoldDB" id="A0A072PG24"/>
<dbReference type="OrthoDB" id="3509362at2759"/>
<protein>
    <recommendedName>
        <fullName evidence="1">Enoyl reductase (ER) domain-containing protein</fullName>
    </recommendedName>
</protein>
<dbReference type="SUPFAM" id="SSF51735">
    <property type="entry name" value="NAD(P)-binding Rossmann-fold domains"/>
    <property type="match status" value="1"/>
</dbReference>
<evidence type="ECO:0000259" key="1">
    <source>
        <dbReference type="SMART" id="SM00829"/>
    </source>
</evidence>
<dbReference type="InterPro" id="IPR042104">
    <property type="entry name" value="PKS_dehydratase_sf"/>
</dbReference>
<dbReference type="GO" id="GO:0016491">
    <property type="term" value="F:oxidoreductase activity"/>
    <property type="evidence" value="ECO:0007669"/>
    <property type="project" value="InterPro"/>
</dbReference>
<evidence type="ECO:0000313" key="3">
    <source>
        <dbReference type="Proteomes" id="UP000027920"/>
    </source>
</evidence>
<comment type="caution">
    <text evidence="2">The sequence shown here is derived from an EMBL/GenBank/DDBJ whole genome shotgun (WGS) entry which is preliminary data.</text>
</comment>
<dbReference type="STRING" id="1182545.A0A072PG24"/>
<dbReference type="GeneID" id="25278543"/>
<dbReference type="Proteomes" id="UP000027920">
    <property type="component" value="Unassembled WGS sequence"/>
</dbReference>
<dbReference type="InterPro" id="IPR051397">
    <property type="entry name" value="Zn-ADH-like_protein"/>
</dbReference>
<reference evidence="2 3" key="1">
    <citation type="submission" date="2013-03" db="EMBL/GenBank/DDBJ databases">
        <title>The Genome Sequence of Exophiala aquamarina CBS 119918.</title>
        <authorList>
            <consortium name="The Broad Institute Genomics Platform"/>
            <person name="Cuomo C."/>
            <person name="de Hoog S."/>
            <person name="Gorbushina A."/>
            <person name="Walker B."/>
            <person name="Young S.K."/>
            <person name="Zeng Q."/>
            <person name="Gargeya S."/>
            <person name="Fitzgerald M."/>
            <person name="Haas B."/>
            <person name="Abouelleil A."/>
            <person name="Allen A.W."/>
            <person name="Alvarado L."/>
            <person name="Arachchi H.M."/>
            <person name="Berlin A.M."/>
            <person name="Chapman S.B."/>
            <person name="Gainer-Dewar J."/>
            <person name="Goldberg J."/>
            <person name="Griggs A."/>
            <person name="Gujja S."/>
            <person name="Hansen M."/>
            <person name="Howarth C."/>
            <person name="Imamovic A."/>
            <person name="Ireland A."/>
            <person name="Larimer J."/>
            <person name="McCowan C."/>
            <person name="Murphy C."/>
            <person name="Pearson M."/>
            <person name="Poon T.W."/>
            <person name="Priest M."/>
            <person name="Roberts A."/>
            <person name="Saif S."/>
            <person name="Shea T."/>
            <person name="Sisk P."/>
            <person name="Sykes S."/>
            <person name="Wortman J."/>
            <person name="Nusbaum C."/>
            <person name="Birren B."/>
        </authorList>
    </citation>
    <scope>NUCLEOTIDE SEQUENCE [LARGE SCALE GENOMIC DNA]</scope>
    <source>
        <strain evidence="2 3">CBS 119918</strain>
    </source>
</reference>
<dbReference type="CDD" id="cd05195">
    <property type="entry name" value="enoyl_red"/>
    <property type="match status" value="1"/>
</dbReference>
<sequence length="467" mass="51842">MPANIESQHLIHPTTLDVILHSLPVALGENGELDFDHAAVPVFCDSLIVAADLPSGAGLEFRGFCTARRLGPREIVADICYSDSAWTEPKVYIRGLHCLWKPDIHFSTQRSMEQYVYAEHSDVTVLVNCARYIVDLVAHKNPDISILQLGASLELRTKILSLLTDGSTQGTKRYSKYTVAVMDSPDAENSATSSENSDELVSKLTLKTGYGRLWVTWSGYGITLRHRKPSRAWRYRNLLSRFGEFLDQVETRAVSLGYSREAFSSRETSTLALREFSGVVKTVGRDCQSFGPGDLVCGYDGGSYRSVFTVDESQCQRIPAAGSFQEAVTWSLTFVTAYQAFIKIGQLRAGNVILIQDASSGIGQAAIQVALVVKAHVFATARSEAESQLIEKYEIPTHHIFNETDPYLADTIARLIANRGFDLFFSISHVKVMDYGNYGRWLPLHSEISFMLAILIMKMNVLDIGPF</sequence>
<dbReference type="InterPro" id="IPR049551">
    <property type="entry name" value="PKS_DH_C"/>
</dbReference>
<organism evidence="2 3">
    <name type="scientific">Exophiala aquamarina CBS 119918</name>
    <dbReference type="NCBI Taxonomy" id="1182545"/>
    <lineage>
        <taxon>Eukaryota</taxon>
        <taxon>Fungi</taxon>
        <taxon>Dikarya</taxon>
        <taxon>Ascomycota</taxon>
        <taxon>Pezizomycotina</taxon>
        <taxon>Eurotiomycetes</taxon>
        <taxon>Chaetothyriomycetidae</taxon>
        <taxon>Chaetothyriales</taxon>
        <taxon>Herpotrichiellaceae</taxon>
        <taxon>Exophiala</taxon>
    </lineage>
</organism>
<dbReference type="SMART" id="SM00829">
    <property type="entry name" value="PKS_ER"/>
    <property type="match status" value="1"/>
</dbReference>
<dbReference type="EMBL" id="AMGV01000003">
    <property type="protein sequence ID" value="KEF58766.1"/>
    <property type="molecule type" value="Genomic_DNA"/>
</dbReference>
<dbReference type="SUPFAM" id="SSF50129">
    <property type="entry name" value="GroES-like"/>
    <property type="match status" value="1"/>
</dbReference>
<gene>
    <name evidence="2" type="ORF">A1O9_03609</name>
</gene>
<dbReference type="InterPro" id="IPR036291">
    <property type="entry name" value="NAD(P)-bd_dom_sf"/>
</dbReference>
<accession>A0A072PG24</accession>
<keyword evidence="3" id="KW-1185">Reference proteome</keyword>
<dbReference type="InterPro" id="IPR020843">
    <property type="entry name" value="ER"/>
</dbReference>
<dbReference type="InterPro" id="IPR011032">
    <property type="entry name" value="GroES-like_sf"/>
</dbReference>
<name>A0A072PG24_9EURO</name>
<dbReference type="Gene3D" id="3.40.50.720">
    <property type="entry name" value="NAD(P)-binding Rossmann-like Domain"/>
    <property type="match status" value="1"/>
</dbReference>
<dbReference type="VEuPathDB" id="FungiDB:A1O9_03609"/>
<evidence type="ECO:0000313" key="2">
    <source>
        <dbReference type="EMBL" id="KEF58766.1"/>
    </source>
</evidence>
<dbReference type="PANTHER" id="PTHR43677">
    <property type="entry name" value="SHORT-CHAIN DEHYDROGENASE/REDUCTASE"/>
    <property type="match status" value="1"/>
</dbReference>
<feature type="domain" description="Enoyl reductase (ER)" evidence="1">
    <location>
        <begin position="221"/>
        <end position="454"/>
    </location>
</feature>
<dbReference type="RefSeq" id="XP_013261356.1">
    <property type="nucleotide sequence ID" value="XM_013405902.1"/>
</dbReference>
<dbReference type="HOGENOM" id="CLU_585301_0_0_1"/>
<dbReference type="Gene3D" id="3.10.129.110">
    <property type="entry name" value="Polyketide synthase dehydratase"/>
    <property type="match status" value="1"/>
</dbReference>
<dbReference type="Gene3D" id="3.90.180.10">
    <property type="entry name" value="Medium-chain alcohol dehydrogenases, catalytic domain"/>
    <property type="match status" value="1"/>
</dbReference>
<proteinExistence type="predicted"/>